<protein>
    <submittedName>
        <fullName evidence="1">Uncharacterized protein</fullName>
    </submittedName>
</protein>
<sequence length="272" mass="30602">MKSKTYEEFVEKFKSKRTTDDCMTPPLIYDAVLSWVVKEYNISPDDVIRPFWPGKDYQKEEYPEGCIVVDNPPFSILSSICEWYLERNIKFFLFAPGLTLFSKKNYTMINHIGCNAQITYENGATVRTGFLTNMGDGDIVAQTSPTLLTAIKEASANFKKQSSKKLPKYQYPFNILTSAMLNKYSEQGITFNVRRSECVRVSSLDGQRAEGRNNGIFGGGLLLSESAAFRHHEAAEAAEAAKAAKAAKAEKVEKIITFELSAKEKEIVRLLK</sequence>
<reference evidence="1" key="1">
    <citation type="journal article" date="2021" name="PeerJ">
        <title>Extensive microbial diversity within the chicken gut microbiome revealed by metagenomics and culture.</title>
        <authorList>
            <person name="Gilroy R."/>
            <person name="Ravi A."/>
            <person name="Getino M."/>
            <person name="Pursley I."/>
            <person name="Horton D.L."/>
            <person name="Alikhan N.F."/>
            <person name="Baker D."/>
            <person name="Gharbi K."/>
            <person name="Hall N."/>
            <person name="Watson M."/>
            <person name="Adriaenssens E.M."/>
            <person name="Foster-Nyarko E."/>
            <person name="Jarju S."/>
            <person name="Secka A."/>
            <person name="Antonio M."/>
            <person name="Oren A."/>
            <person name="Chaudhuri R.R."/>
            <person name="La Ragione R."/>
            <person name="Hildebrand F."/>
            <person name="Pallen M.J."/>
        </authorList>
    </citation>
    <scope>NUCLEOTIDE SEQUENCE</scope>
    <source>
        <strain evidence="1">5933</strain>
    </source>
</reference>
<dbReference type="Proteomes" id="UP000823918">
    <property type="component" value="Unassembled WGS sequence"/>
</dbReference>
<evidence type="ECO:0000313" key="1">
    <source>
        <dbReference type="EMBL" id="HJC73217.1"/>
    </source>
</evidence>
<accession>A0A9D2Q860</accession>
<proteinExistence type="predicted"/>
<organism evidence="1 2">
    <name type="scientific">Candidatus Ruthenibacterium merdavium</name>
    <dbReference type="NCBI Taxonomy" id="2838752"/>
    <lineage>
        <taxon>Bacteria</taxon>
        <taxon>Bacillati</taxon>
        <taxon>Bacillota</taxon>
        <taxon>Clostridia</taxon>
        <taxon>Eubacteriales</taxon>
        <taxon>Oscillospiraceae</taxon>
        <taxon>Ruthenibacterium</taxon>
    </lineage>
</organism>
<dbReference type="AlphaFoldDB" id="A0A9D2Q860"/>
<comment type="caution">
    <text evidence="1">The sequence shown here is derived from an EMBL/GenBank/DDBJ whole genome shotgun (WGS) entry which is preliminary data.</text>
</comment>
<evidence type="ECO:0000313" key="2">
    <source>
        <dbReference type="Proteomes" id="UP000823918"/>
    </source>
</evidence>
<reference evidence="1" key="2">
    <citation type="submission" date="2021-04" db="EMBL/GenBank/DDBJ databases">
        <authorList>
            <person name="Gilroy R."/>
        </authorList>
    </citation>
    <scope>NUCLEOTIDE SEQUENCE</scope>
    <source>
        <strain evidence="1">5933</strain>
    </source>
</reference>
<dbReference type="EMBL" id="DWWA01000053">
    <property type="protein sequence ID" value="HJC73217.1"/>
    <property type="molecule type" value="Genomic_DNA"/>
</dbReference>
<gene>
    <name evidence="1" type="ORF">H9698_10570</name>
</gene>
<name>A0A9D2Q860_9FIRM</name>